<reference evidence="1" key="1">
    <citation type="journal article" date="2015" name="Proc. Natl. Acad. Sci. U.S.A.">
        <title>Networks of energetic and metabolic interactions define dynamics in microbial communities.</title>
        <authorList>
            <person name="Embree M."/>
            <person name="Liu J.K."/>
            <person name="Al-Bassam M.M."/>
            <person name="Zengler K."/>
        </authorList>
    </citation>
    <scope>NUCLEOTIDE SEQUENCE</scope>
</reference>
<protein>
    <submittedName>
        <fullName evidence="1">Protein ycar in kdo2-lipid a biosynthesis cluster</fullName>
    </submittedName>
</protein>
<dbReference type="EMBL" id="LNQE01000126">
    <property type="protein sequence ID" value="KUG29144.1"/>
    <property type="molecule type" value="Genomic_DNA"/>
</dbReference>
<dbReference type="InterPro" id="IPR005651">
    <property type="entry name" value="Trm112-like"/>
</dbReference>
<dbReference type="AlphaFoldDB" id="A0A0W8G7K9"/>
<name>A0A0W8G7K9_9ZZZZ</name>
<dbReference type="Gene3D" id="2.20.25.10">
    <property type="match status" value="1"/>
</dbReference>
<evidence type="ECO:0000313" key="1">
    <source>
        <dbReference type="EMBL" id="KUG29144.1"/>
    </source>
</evidence>
<dbReference type="SUPFAM" id="SSF158997">
    <property type="entry name" value="Trm112p-like"/>
    <property type="match status" value="1"/>
</dbReference>
<dbReference type="Pfam" id="PF03966">
    <property type="entry name" value="Trm112p"/>
    <property type="match status" value="1"/>
</dbReference>
<accession>A0A0W8G7K9</accession>
<sequence length="75" mass="7917">MALSPELLRILACPRCKGDLAPCLAAPDVIEGLACPACAVVYPVREDIPIMLIEEAVPEAAWKAGTRSAKDARDA</sequence>
<proteinExistence type="predicted"/>
<gene>
    <name evidence="1" type="ORF">ASZ90_000974</name>
</gene>
<organism evidence="1">
    <name type="scientific">hydrocarbon metagenome</name>
    <dbReference type="NCBI Taxonomy" id="938273"/>
    <lineage>
        <taxon>unclassified sequences</taxon>
        <taxon>metagenomes</taxon>
        <taxon>ecological metagenomes</taxon>
    </lineage>
</organism>
<comment type="caution">
    <text evidence="1">The sequence shown here is derived from an EMBL/GenBank/DDBJ whole genome shotgun (WGS) entry which is preliminary data.</text>
</comment>